<dbReference type="GO" id="GO:0005634">
    <property type="term" value="C:nucleus"/>
    <property type="evidence" value="ECO:0000318"/>
    <property type="project" value="GO_Central"/>
</dbReference>
<name>A0A7M7HMX4_STRPU</name>
<evidence type="ECO:0000256" key="5">
    <source>
        <dbReference type="SAM" id="MobiDB-lite"/>
    </source>
</evidence>
<feature type="region of interest" description="Disordered" evidence="5">
    <location>
        <begin position="259"/>
        <end position="297"/>
    </location>
</feature>
<dbReference type="GO" id="GO:0000981">
    <property type="term" value="F:DNA-binding transcription factor activity, RNA polymerase II-specific"/>
    <property type="evidence" value="ECO:0000318"/>
    <property type="project" value="GO_Central"/>
</dbReference>
<dbReference type="CDD" id="cd18954">
    <property type="entry name" value="bHLH_TS_bHLHe22_bHLHb5"/>
    <property type="match status" value="1"/>
</dbReference>
<keyword evidence="8" id="KW-1185">Reference proteome</keyword>
<dbReference type="PANTHER" id="PTHR19290">
    <property type="entry name" value="BASIC HELIX-LOOP-HELIX PROTEIN NEUROGENIN-RELATED"/>
    <property type="match status" value="1"/>
</dbReference>
<dbReference type="AlphaFoldDB" id="A0A7M7HMX4"/>
<dbReference type="InterPro" id="IPR050359">
    <property type="entry name" value="bHLH_transcription_factors"/>
</dbReference>
<keyword evidence="2" id="KW-0805">Transcription regulation</keyword>
<evidence type="ECO:0000259" key="6">
    <source>
        <dbReference type="PROSITE" id="PS50888"/>
    </source>
</evidence>
<dbReference type="RefSeq" id="XP_011682018.2">
    <property type="nucleotide sequence ID" value="XM_011683716.2"/>
</dbReference>
<dbReference type="FunCoup" id="A0A7M7HMX4">
    <property type="interactions" value="159"/>
</dbReference>
<evidence type="ECO:0000256" key="1">
    <source>
        <dbReference type="ARBA" id="ARBA00004123"/>
    </source>
</evidence>
<evidence type="ECO:0000256" key="2">
    <source>
        <dbReference type="ARBA" id="ARBA00023015"/>
    </source>
</evidence>
<dbReference type="GO" id="GO:0007423">
    <property type="term" value="P:sensory organ development"/>
    <property type="evidence" value="ECO:0000318"/>
    <property type="project" value="GO_Central"/>
</dbReference>
<dbReference type="SMART" id="SM00353">
    <property type="entry name" value="HLH"/>
    <property type="match status" value="1"/>
</dbReference>
<feature type="compositionally biased region" description="Low complexity" evidence="5">
    <location>
        <begin position="261"/>
        <end position="275"/>
    </location>
</feature>
<protein>
    <recommendedName>
        <fullName evidence="6">BHLH domain-containing protein</fullName>
    </recommendedName>
</protein>
<dbReference type="FunFam" id="4.10.280.10:FF:000026">
    <property type="entry name" value="Basic helix-loop-helix family, member e23"/>
    <property type="match status" value="1"/>
</dbReference>
<reference evidence="8" key="1">
    <citation type="submission" date="2015-02" db="EMBL/GenBank/DDBJ databases">
        <title>Genome sequencing for Strongylocentrotus purpuratus.</title>
        <authorList>
            <person name="Murali S."/>
            <person name="Liu Y."/>
            <person name="Vee V."/>
            <person name="English A."/>
            <person name="Wang M."/>
            <person name="Skinner E."/>
            <person name="Han Y."/>
            <person name="Muzny D.M."/>
            <person name="Worley K.C."/>
            <person name="Gibbs R.A."/>
        </authorList>
    </citation>
    <scope>NUCLEOTIDE SEQUENCE</scope>
</reference>
<dbReference type="OrthoDB" id="10011855at2759"/>
<proteinExistence type="predicted"/>
<feature type="compositionally biased region" description="Basic and acidic residues" evidence="5">
    <location>
        <begin position="287"/>
        <end position="297"/>
    </location>
</feature>
<dbReference type="Proteomes" id="UP000007110">
    <property type="component" value="Unassembled WGS sequence"/>
</dbReference>
<dbReference type="GO" id="GO:0045944">
    <property type="term" value="P:positive regulation of transcription by RNA polymerase II"/>
    <property type="evidence" value="ECO:0000318"/>
    <property type="project" value="GO_Central"/>
</dbReference>
<feature type="region of interest" description="Disordered" evidence="5">
    <location>
        <begin position="64"/>
        <end position="123"/>
    </location>
</feature>
<dbReference type="InterPro" id="IPR036638">
    <property type="entry name" value="HLH_DNA-bd_sf"/>
</dbReference>
<keyword evidence="4" id="KW-0539">Nucleus</keyword>
<dbReference type="SUPFAM" id="SSF47459">
    <property type="entry name" value="HLH, helix-loop-helix DNA-binding domain"/>
    <property type="match status" value="1"/>
</dbReference>
<accession>A0A7M7HMX4</accession>
<dbReference type="GO" id="GO:0070888">
    <property type="term" value="F:E-box binding"/>
    <property type="evidence" value="ECO:0000318"/>
    <property type="project" value="GO_Central"/>
</dbReference>
<dbReference type="GeneID" id="105446650"/>
<comment type="subcellular location">
    <subcellularLocation>
        <location evidence="1">Nucleus</location>
    </subcellularLocation>
</comment>
<dbReference type="PANTHER" id="PTHR19290:SF104">
    <property type="entry name" value="GH17679P"/>
    <property type="match status" value="1"/>
</dbReference>
<dbReference type="OMA" id="PWNLSSC"/>
<evidence type="ECO:0000256" key="3">
    <source>
        <dbReference type="ARBA" id="ARBA00023163"/>
    </source>
</evidence>
<feature type="compositionally biased region" description="Polar residues" evidence="5">
    <location>
        <begin position="90"/>
        <end position="99"/>
    </location>
</feature>
<feature type="compositionally biased region" description="Basic residues" evidence="5">
    <location>
        <begin position="109"/>
        <end position="119"/>
    </location>
</feature>
<dbReference type="GO" id="GO:0046983">
    <property type="term" value="F:protein dimerization activity"/>
    <property type="evidence" value="ECO:0007669"/>
    <property type="project" value="InterPro"/>
</dbReference>
<sequence length="297" mass="33286">MENQRIIDIGMIGQPFKPMKQVIDQETLSVDYPRQRALQCLRMMSDCGTAEIFNKAMSTTMKMQDPEWDCDDDSDVDSTVTRSKERSDRGSSSTATSTKFHGHRDGVKTGKKGMKPHLTKKGDPRVQKQIRLNINARERRRMHDLNDALDDLRGVIPYAHSPSVRKLSKIATLLLAKNYILMQANALEEMRRIFTFMNQPQLCLPPTLPSTTYPMSPAYHAPDIAVRNNSSAGHPLTSKILESSSAAINLPISCRRNGMQSMMSSSSSSSSSSLSCHRCIDRPSTNRNHEASEHSFI</sequence>
<evidence type="ECO:0000313" key="7">
    <source>
        <dbReference type="EnsemblMetazoa" id="XP_011682018"/>
    </source>
</evidence>
<dbReference type="Pfam" id="PF00010">
    <property type="entry name" value="HLH"/>
    <property type="match status" value="1"/>
</dbReference>
<organism evidence="7 8">
    <name type="scientific">Strongylocentrotus purpuratus</name>
    <name type="common">Purple sea urchin</name>
    <dbReference type="NCBI Taxonomy" id="7668"/>
    <lineage>
        <taxon>Eukaryota</taxon>
        <taxon>Metazoa</taxon>
        <taxon>Echinodermata</taxon>
        <taxon>Eleutherozoa</taxon>
        <taxon>Echinozoa</taxon>
        <taxon>Echinoidea</taxon>
        <taxon>Euechinoidea</taxon>
        <taxon>Echinacea</taxon>
        <taxon>Camarodonta</taxon>
        <taxon>Echinidea</taxon>
        <taxon>Strongylocentrotidae</taxon>
        <taxon>Strongylocentrotus</taxon>
    </lineage>
</organism>
<keyword evidence="3" id="KW-0804">Transcription</keyword>
<feature type="compositionally biased region" description="Acidic residues" evidence="5">
    <location>
        <begin position="66"/>
        <end position="76"/>
    </location>
</feature>
<dbReference type="KEGG" id="spu:105446650"/>
<reference evidence="7" key="2">
    <citation type="submission" date="2021-01" db="UniProtKB">
        <authorList>
            <consortium name="EnsemblMetazoa"/>
        </authorList>
    </citation>
    <scope>IDENTIFICATION</scope>
</reference>
<dbReference type="EnsemblMetazoa" id="XM_011683716">
    <property type="protein sequence ID" value="XP_011682018"/>
    <property type="gene ID" value="LOC105446650"/>
</dbReference>
<evidence type="ECO:0000256" key="4">
    <source>
        <dbReference type="ARBA" id="ARBA00023242"/>
    </source>
</evidence>
<dbReference type="PROSITE" id="PS50888">
    <property type="entry name" value="BHLH"/>
    <property type="match status" value="1"/>
</dbReference>
<dbReference type="InParanoid" id="A0A7M7HMX4"/>
<dbReference type="Gene3D" id="4.10.280.10">
    <property type="entry name" value="Helix-loop-helix DNA-binding domain"/>
    <property type="match status" value="1"/>
</dbReference>
<dbReference type="GO" id="GO:0061564">
    <property type="term" value="P:axon development"/>
    <property type="evidence" value="ECO:0000318"/>
    <property type="project" value="GO_Central"/>
</dbReference>
<feature type="domain" description="BHLH" evidence="6">
    <location>
        <begin position="129"/>
        <end position="183"/>
    </location>
</feature>
<dbReference type="InterPro" id="IPR011598">
    <property type="entry name" value="bHLH_dom"/>
</dbReference>
<evidence type="ECO:0000313" key="8">
    <source>
        <dbReference type="Proteomes" id="UP000007110"/>
    </source>
</evidence>